<gene>
    <name evidence="3" type="ORF">OE647_00460</name>
</gene>
<organism evidence="3 4">
    <name type="scientific">Albidovulum sediminicola</name>
    <dbReference type="NCBI Taxonomy" id="2984331"/>
    <lineage>
        <taxon>Bacteria</taxon>
        <taxon>Pseudomonadati</taxon>
        <taxon>Pseudomonadota</taxon>
        <taxon>Alphaproteobacteria</taxon>
        <taxon>Rhodobacterales</taxon>
        <taxon>Paracoccaceae</taxon>
        <taxon>Albidovulum</taxon>
    </lineage>
</organism>
<dbReference type="RefSeq" id="WP_263719620.1">
    <property type="nucleotide sequence ID" value="NZ_JAOWLA010000001.1"/>
</dbReference>
<keyword evidence="1" id="KW-0732">Signal</keyword>
<dbReference type="Pfam" id="PF13449">
    <property type="entry name" value="Phytase-like"/>
    <property type="match status" value="1"/>
</dbReference>
<name>A0ABT2YWE7_9RHOB</name>
<evidence type="ECO:0000259" key="2">
    <source>
        <dbReference type="Pfam" id="PF13449"/>
    </source>
</evidence>
<sequence length="293" mass="31535">MRARALLGLSGALAVLAAPLQAAPRADLLGAFVWRHDDPDFGGLSSLELAADGLGFLTASDRGRLFTGQFERDATGRVIGARIERSFPLRDPEGAPLDDSDADSEGLAVLPDETIVVSFEEDHRLSFQPRPDAPARIRPAPALSLDWWENQGMEALAAAPDGTLWALAEGAVGGVHAVLRLAEGAWQTPLALPAEGGWHPVGADFGPDGRLYLLERDFWPFIGFMTRVLRFDLSDAGLSPATVLFETRAGAFDNLEGLAAWRDSTGAIRLTLVSDDNFLPVQKTEIVDLRITE</sequence>
<keyword evidence="4" id="KW-1185">Reference proteome</keyword>
<dbReference type="EMBL" id="JAOWLA010000001">
    <property type="protein sequence ID" value="MCV2863203.1"/>
    <property type="molecule type" value="Genomic_DNA"/>
</dbReference>
<dbReference type="SUPFAM" id="SSF63829">
    <property type="entry name" value="Calcium-dependent phosphotriesterase"/>
    <property type="match status" value="1"/>
</dbReference>
<feature type="chain" id="PRO_5046625574" evidence="1">
    <location>
        <begin position="23"/>
        <end position="293"/>
    </location>
</feature>
<evidence type="ECO:0000313" key="3">
    <source>
        <dbReference type="EMBL" id="MCV2863203.1"/>
    </source>
</evidence>
<dbReference type="PIRSF" id="PIRSF031900">
    <property type="entry name" value="UCP031900"/>
    <property type="match status" value="1"/>
</dbReference>
<proteinExistence type="predicted"/>
<evidence type="ECO:0000313" key="4">
    <source>
        <dbReference type="Proteomes" id="UP001652503"/>
    </source>
</evidence>
<accession>A0ABT2YWE7</accession>
<comment type="caution">
    <text evidence="3">The sequence shown here is derived from an EMBL/GenBank/DDBJ whole genome shotgun (WGS) entry which is preliminary data.</text>
</comment>
<feature type="signal peptide" evidence="1">
    <location>
        <begin position="1"/>
        <end position="22"/>
    </location>
</feature>
<evidence type="ECO:0000256" key="1">
    <source>
        <dbReference type="SAM" id="SignalP"/>
    </source>
</evidence>
<dbReference type="Proteomes" id="UP001652503">
    <property type="component" value="Unassembled WGS sequence"/>
</dbReference>
<dbReference type="InterPro" id="IPR027372">
    <property type="entry name" value="Phytase-like_dom"/>
</dbReference>
<dbReference type="InterPro" id="IPR014567">
    <property type="entry name" value="UCP031900"/>
</dbReference>
<reference evidence="3 4" key="1">
    <citation type="submission" date="2022-10" db="EMBL/GenBank/DDBJ databases">
        <title>Defluviimonas sp. nov., isolated from ocean surface water.</title>
        <authorList>
            <person name="He W."/>
            <person name="Wang L."/>
            <person name="Zhang D.-F."/>
        </authorList>
    </citation>
    <scope>NUCLEOTIDE SEQUENCE [LARGE SCALE GENOMIC DNA]</scope>
    <source>
        <strain evidence="3 4">WL0075</strain>
    </source>
</reference>
<protein>
    <submittedName>
        <fullName evidence="3">Esterase-like activity of phytase family protein</fullName>
    </submittedName>
</protein>
<feature type="domain" description="Phytase-like" evidence="2">
    <location>
        <begin position="40"/>
        <end position="278"/>
    </location>
</feature>